<organism evidence="9 10">
    <name type="scientific">Cymbomonas tetramitiformis</name>
    <dbReference type="NCBI Taxonomy" id="36881"/>
    <lineage>
        <taxon>Eukaryota</taxon>
        <taxon>Viridiplantae</taxon>
        <taxon>Chlorophyta</taxon>
        <taxon>Pyramimonadophyceae</taxon>
        <taxon>Pyramimonadales</taxon>
        <taxon>Pyramimonadaceae</taxon>
        <taxon>Cymbomonas</taxon>
    </lineage>
</organism>
<keyword evidence="4" id="KW-0964">Secreted</keyword>
<evidence type="ECO:0000256" key="6">
    <source>
        <dbReference type="ARBA" id="ARBA00023136"/>
    </source>
</evidence>
<evidence type="ECO:0000313" key="9">
    <source>
        <dbReference type="EMBL" id="KAK3267799.1"/>
    </source>
</evidence>
<evidence type="ECO:0000259" key="8">
    <source>
        <dbReference type="PROSITE" id="PS00022"/>
    </source>
</evidence>
<evidence type="ECO:0000256" key="3">
    <source>
        <dbReference type="ARBA" id="ARBA00004613"/>
    </source>
</evidence>
<dbReference type="InterPro" id="IPR009030">
    <property type="entry name" value="Growth_fac_rcpt_cys_sf"/>
</dbReference>
<comment type="subcellular location">
    <subcellularLocation>
        <location evidence="1">Cell envelope</location>
    </subcellularLocation>
    <subcellularLocation>
        <location evidence="2">Cell outer membrane</location>
    </subcellularLocation>
    <subcellularLocation>
        <location evidence="3">Secreted</location>
    </subcellularLocation>
</comment>
<dbReference type="SUPFAM" id="SSF57184">
    <property type="entry name" value="Growth factor receptor domain"/>
    <property type="match status" value="1"/>
</dbReference>
<evidence type="ECO:0000313" key="10">
    <source>
        <dbReference type="Proteomes" id="UP001190700"/>
    </source>
</evidence>
<reference evidence="9 10" key="1">
    <citation type="journal article" date="2015" name="Genome Biol. Evol.">
        <title>Comparative Genomics of a Bacterivorous Green Alga Reveals Evolutionary Causalities and Consequences of Phago-Mixotrophic Mode of Nutrition.</title>
        <authorList>
            <person name="Burns J.A."/>
            <person name="Paasch A."/>
            <person name="Narechania A."/>
            <person name="Kim E."/>
        </authorList>
    </citation>
    <scope>NUCLEOTIDE SEQUENCE [LARGE SCALE GENOMIC DNA]</scope>
    <source>
        <strain evidence="9 10">PLY_AMNH</strain>
    </source>
</reference>
<protein>
    <recommendedName>
        <fullName evidence="8">EGF-like domain-containing protein</fullName>
    </recommendedName>
</protein>
<evidence type="ECO:0000256" key="1">
    <source>
        <dbReference type="ARBA" id="ARBA00004196"/>
    </source>
</evidence>
<keyword evidence="10" id="KW-1185">Reference proteome</keyword>
<dbReference type="SMART" id="SM01411">
    <property type="entry name" value="Ephrin_rec_like"/>
    <property type="match status" value="2"/>
</dbReference>
<dbReference type="Pfam" id="PF07699">
    <property type="entry name" value="Ephrin_rec_like"/>
    <property type="match status" value="1"/>
</dbReference>
<accession>A0AAE0L0Z5</accession>
<dbReference type="InterPro" id="IPR003368">
    <property type="entry name" value="POMP_repeat"/>
</dbReference>
<evidence type="ECO:0000256" key="7">
    <source>
        <dbReference type="ARBA" id="ARBA00023237"/>
    </source>
</evidence>
<dbReference type="SUPFAM" id="SSF51126">
    <property type="entry name" value="Pectin lyase-like"/>
    <property type="match status" value="2"/>
</dbReference>
<dbReference type="InterPro" id="IPR011641">
    <property type="entry name" value="Tyr-kin_ephrin_A/B_rcpt-like"/>
</dbReference>
<dbReference type="NCBIfam" id="TIGR01376">
    <property type="entry name" value="POMP_repeat"/>
    <property type="match status" value="1"/>
</dbReference>
<dbReference type="InterPro" id="IPR000742">
    <property type="entry name" value="EGF"/>
</dbReference>
<feature type="domain" description="EGF-like" evidence="8">
    <location>
        <begin position="143"/>
        <end position="154"/>
    </location>
</feature>
<evidence type="ECO:0000256" key="2">
    <source>
        <dbReference type="ARBA" id="ARBA00004442"/>
    </source>
</evidence>
<dbReference type="PANTHER" id="PTHR46967:SF2">
    <property type="entry name" value="SUSHI, VON WILLEBRAND FACTOR TYPE A, EGF AND PENTRAXIN DOMAIN-CONTAINING PROTEIN 1-LIKE"/>
    <property type="match status" value="1"/>
</dbReference>
<dbReference type="Gene3D" id="2.10.50.10">
    <property type="entry name" value="Tumor Necrosis Factor Receptor, subunit A, domain 2"/>
    <property type="match status" value="1"/>
</dbReference>
<evidence type="ECO:0000256" key="4">
    <source>
        <dbReference type="ARBA" id="ARBA00022525"/>
    </source>
</evidence>
<name>A0AAE0L0Z5_9CHLO</name>
<dbReference type="PANTHER" id="PTHR46967">
    <property type="entry name" value="INSULIN-LIKE GROWTH FACTOR BINDING PROTEIN,N-TERMINAL"/>
    <property type="match status" value="1"/>
</dbReference>
<keyword evidence="6" id="KW-0472">Membrane</keyword>
<dbReference type="EMBL" id="LGRX02012188">
    <property type="protein sequence ID" value="KAK3267799.1"/>
    <property type="molecule type" value="Genomic_DNA"/>
</dbReference>
<proteinExistence type="predicted"/>
<dbReference type="Proteomes" id="UP001190700">
    <property type="component" value="Unassembled WGS sequence"/>
</dbReference>
<dbReference type="CDD" id="cd00185">
    <property type="entry name" value="TNFRSF"/>
    <property type="match status" value="1"/>
</dbReference>
<dbReference type="InterPro" id="IPR006626">
    <property type="entry name" value="PbH1"/>
</dbReference>
<dbReference type="AlphaFoldDB" id="A0AAE0L0Z5"/>
<dbReference type="GO" id="GO:0005576">
    <property type="term" value="C:extracellular region"/>
    <property type="evidence" value="ECO:0007669"/>
    <property type="project" value="UniProtKB-SubCell"/>
</dbReference>
<evidence type="ECO:0000256" key="5">
    <source>
        <dbReference type="ARBA" id="ARBA00022729"/>
    </source>
</evidence>
<sequence length="1044" mass="113304">MNLPLLLLLLTQRIFLHKVKWICQWSHMSQVVFAVLKSAAVLHITWEMQMELLRDIIVEHTQADGKKSIFISGEYSGNDFKFQLEQYEQEDVFVALVAYSGINLQGTFYPMDDHTFLPNDTCNQGTCVYALDEEDDAAVTSACQCVKGKTGDYCEKDIQLFYRGVGPDSAEGIHDIATFLNGAFAMAENSASEEDEERVELIGQLEKGTFSGEMNTHLVVTYSPGMPAVTIIGELDDHHERHVKHHRSLQAEQPAWDPVEQLDLWKDFFYADDIPRDDISKHINDNFLYPQLKLGEQHKDVEEWHPSPSTIIDCEFKGVFIMIYATTVTLENLIVQHCNSTHTDLGYGGAVLAAEGASLTVRSLLFQHNLASFRAAVEINSIRASLDTVKVTRNVAGGDQGGISFFKITGSMTARNLHIANNIAGGNGGGLKLSQYDGMASAFTTYTFEDVVIADNIANGFGGGIHSVMNLFSWERTVRLRPKTVVFKNSRITDNYARSGGGIFAEYTSMLLQNNVISNNFAVVEGGGLLSLGGVVKLESSHLAHNQATIGAAVAATSFGFFEADSNEYVSNIAEIGGGAYYYNLISLKVHNDTSTKNQAKEGAGIYIAGQSTAEVSRCVITENLASKNGGGLYIASSSSVLVHDECIIRKNFAEQGGGIHATSMSSAKLMFDDIDVSQNTAALNGGAIFSDGTAESLFLSSLRILSNTAGYGGGGAFFHISHVNCDACFIRSNKGRYGDSFGGPAARLLLSTEAFVLSSQGEPSPKWNVTIIDNYDNQLENFFEAARLSCQDCADTRTQAMGVADVRFQRGIASFEAMVIVGSPNSSNVMVVQTVDSAYDAVISHPFEVDINACVLGSEVLTADGLGCKVCNGYLIDGVCVECTNNEIGDHEKKECRECGPGTYADTFRNMCAPCAPGTFNMENGSTVCLPCPQGEYSDEFGSLRCTECPVGHHQDKSGQDSCKQCKPGYYAASERQIRCNKCGFGQYSADYATQECSSCPPNTNNFNEESASAGSDNYIPDNLEDCLPIPGYYGSPGEKVHP</sequence>
<comment type="caution">
    <text evidence="9">The sequence shown here is derived from an EMBL/GenBank/DDBJ whole genome shotgun (WGS) entry which is preliminary data.</text>
</comment>
<gene>
    <name evidence="9" type="ORF">CYMTET_23669</name>
</gene>
<keyword evidence="7" id="KW-0998">Cell outer membrane</keyword>
<dbReference type="InterPro" id="IPR011050">
    <property type="entry name" value="Pectin_lyase_fold/virulence"/>
</dbReference>
<dbReference type="SMART" id="SM00710">
    <property type="entry name" value="PbH1"/>
    <property type="match status" value="4"/>
</dbReference>
<keyword evidence="5" id="KW-0732">Signal</keyword>
<dbReference type="PROSITE" id="PS00022">
    <property type="entry name" value="EGF_1"/>
    <property type="match status" value="1"/>
</dbReference>